<dbReference type="AlphaFoldDB" id="A0ABD3AD09"/>
<accession>A0ABD3AD09</accession>
<dbReference type="EMBL" id="JBJUIK010000004">
    <property type="protein sequence ID" value="KAL3528345.1"/>
    <property type="molecule type" value="Genomic_DNA"/>
</dbReference>
<evidence type="ECO:0000313" key="3">
    <source>
        <dbReference type="Proteomes" id="UP001630127"/>
    </source>
</evidence>
<feature type="domain" description="ABC transporter A family member 2/9/11 C-terminal" evidence="1">
    <location>
        <begin position="36"/>
        <end position="90"/>
    </location>
</feature>
<evidence type="ECO:0000313" key="2">
    <source>
        <dbReference type="EMBL" id="KAL3528345.1"/>
    </source>
</evidence>
<dbReference type="InterPro" id="IPR056788">
    <property type="entry name" value="ABCA2/9/11_C"/>
</dbReference>
<name>A0ABD3AD09_9GENT</name>
<sequence>MFHFDIHQQFFSELEKREREFGIKKIQLGLGTLEAVFLNVAKKAALQTFNPKENMKLLTLSSGAALQVPLGAEYVKIPGSESHRNRRGLMVDVFRAQDDTGNLCISGHSAENPVPPNLLLTTASQVTAAGNTSCCCK</sequence>
<gene>
    <name evidence="2" type="ORF">ACH5RR_007667</name>
</gene>
<dbReference type="Proteomes" id="UP001630127">
    <property type="component" value="Unassembled WGS sequence"/>
</dbReference>
<protein>
    <recommendedName>
        <fullName evidence="1">ABC transporter A family member 2/9/11 C-terminal domain-containing protein</fullName>
    </recommendedName>
</protein>
<organism evidence="2 3">
    <name type="scientific">Cinchona calisaya</name>
    <dbReference type="NCBI Taxonomy" id="153742"/>
    <lineage>
        <taxon>Eukaryota</taxon>
        <taxon>Viridiplantae</taxon>
        <taxon>Streptophyta</taxon>
        <taxon>Embryophyta</taxon>
        <taxon>Tracheophyta</taxon>
        <taxon>Spermatophyta</taxon>
        <taxon>Magnoliopsida</taxon>
        <taxon>eudicotyledons</taxon>
        <taxon>Gunneridae</taxon>
        <taxon>Pentapetalae</taxon>
        <taxon>asterids</taxon>
        <taxon>lamiids</taxon>
        <taxon>Gentianales</taxon>
        <taxon>Rubiaceae</taxon>
        <taxon>Cinchonoideae</taxon>
        <taxon>Cinchoneae</taxon>
        <taxon>Cinchona</taxon>
    </lineage>
</organism>
<proteinExistence type="predicted"/>
<evidence type="ECO:0000259" key="1">
    <source>
        <dbReference type="Pfam" id="PF25158"/>
    </source>
</evidence>
<reference evidence="2 3" key="1">
    <citation type="submission" date="2024-11" db="EMBL/GenBank/DDBJ databases">
        <title>A near-complete genome assembly of Cinchona calisaya.</title>
        <authorList>
            <person name="Lian D.C."/>
            <person name="Zhao X.W."/>
            <person name="Wei L."/>
        </authorList>
    </citation>
    <scope>NUCLEOTIDE SEQUENCE [LARGE SCALE GENOMIC DNA]</scope>
    <source>
        <tissue evidence="2">Nenye</tissue>
    </source>
</reference>
<dbReference type="Pfam" id="PF25158">
    <property type="entry name" value="ABCA11_C"/>
    <property type="match status" value="1"/>
</dbReference>
<comment type="caution">
    <text evidence="2">The sequence shown here is derived from an EMBL/GenBank/DDBJ whole genome shotgun (WGS) entry which is preliminary data.</text>
</comment>
<keyword evidence="3" id="KW-1185">Reference proteome</keyword>